<dbReference type="Proteomes" id="UP000546464">
    <property type="component" value="Unassembled WGS sequence"/>
</dbReference>
<dbReference type="RefSeq" id="WP_185676391.1">
    <property type="nucleotide sequence ID" value="NZ_JACHVB010000040.1"/>
</dbReference>
<evidence type="ECO:0000313" key="2">
    <source>
        <dbReference type="Proteomes" id="UP000546464"/>
    </source>
</evidence>
<comment type="caution">
    <text evidence="1">The sequence shown here is derived from an EMBL/GenBank/DDBJ whole genome shotgun (WGS) entry which is preliminary data.</text>
</comment>
<name>A0A842HJU6_9BACT</name>
<proteinExistence type="predicted"/>
<dbReference type="AlphaFoldDB" id="A0A842HJU6"/>
<organism evidence="1 2">
    <name type="scientific">Ruficoccus amylovorans</name>
    <dbReference type="NCBI Taxonomy" id="1804625"/>
    <lineage>
        <taxon>Bacteria</taxon>
        <taxon>Pseudomonadati</taxon>
        <taxon>Verrucomicrobiota</taxon>
        <taxon>Opitutia</taxon>
        <taxon>Puniceicoccales</taxon>
        <taxon>Cerasicoccaceae</taxon>
        <taxon>Ruficoccus</taxon>
    </lineage>
</organism>
<gene>
    <name evidence="1" type="ORF">H5P28_14280</name>
</gene>
<dbReference type="EMBL" id="JACHVB010000040">
    <property type="protein sequence ID" value="MBC2595431.1"/>
    <property type="molecule type" value="Genomic_DNA"/>
</dbReference>
<protein>
    <submittedName>
        <fullName evidence="1">Uncharacterized protein</fullName>
    </submittedName>
</protein>
<reference evidence="1 2" key="1">
    <citation type="submission" date="2020-07" db="EMBL/GenBank/DDBJ databases">
        <authorList>
            <person name="Feng X."/>
        </authorList>
    </citation>
    <scope>NUCLEOTIDE SEQUENCE [LARGE SCALE GENOMIC DNA]</scope>
    <source>
        <strain evidence="1 2">JCM31066</strain>
    </source>
</reference>
<accession>A0A842HJU6</accession>
<sequence>MRKPMMPHHRSAQLKYASDIERSNQSGFALIIALSLMAFVLALLLSITTLGHVVRVESSLASQQIQSNQAKANALLALNVALCELQKYAGPDQRVTGRADITASSNSNQITYESTLLNPYLVNLNETRRRSVRGVMKRDSLYFWDFYYLINDEIFDSYFFLAISQSGGLETLNPLYKTDISAPINELRNFNLAAKHIELIGGFSVKSTSVDAWMALLSAYRGVPYGTSNDDSLFARCSNPAGELIAEAEPESGDAGTACGYRRLTDMQIQNLRV</sequence>
<keyword evidence="2" id="KW-1185">Reference proteome</keyword>
<evidence type="ECO:0000313" key="1">
    <source>
        <dbReference type="EMBL" id="MBC2595431.1"/>
    </source>
</evidence>